<name>A0A4P7CVI4_9BURK</name>
<dbReference type="KEGG" id="ppai:E1956_19255"/>
<keyword evidence="1" id="KW-0812">Transmembrane</keyword>
<feature type="transmembrane region" description="Helical" evidence="1">
    <location>
        <begin position="61"/>
        <end position="78"/>
    </location>
</feature>
<evidence type="ECO:0008006" key="4">
    <source>
        <dbReference type="Google" id="ProtNLM"/>
    </source>
</evidence>
<dbReference type="AlphaFoldDB" id="A0A4P7CVI4"/>
<organism evidence="2 3">
    <name type="scientific">Paraburkholderia pallida</name>
    <dbReference type="NCBI Taxonomy" id="2547399"/>
    <lineage>
        <taxon>Bacteria</taxon>
        <taxon>Pseudomonadati</taxon>
        <taxon>Pseudomonadota</taxon>
        <taxon>Betaproteobacteria</taxon>
        <taxon>Burkholderiales</taxon>
        <taxon>Burkholderiaceae</taxon>
        <taxon>Paraburkholderia</taxon>
    </lineage>
</organism>
<dbReference type="RefSeq" id="WP_134751990.1">
    <property type="nucleotide sequence ID" value="NZ_CP038149.1"/>
</dbReference>
<keyword evidence="1" id="KW-1133">Transmembrane helix</keyword>
<keyword evidence="1" id="KW-0472">Membrane</keyword>
<gene>
    <name evidence="2" type="ORF">E1956_19255</name>
</gene>
<feature type="transmembrane region" description="Helical" evidence="1">
    <location>
        <begin position="90"/>
        <end position="109"/>
    </location>
</feature>
<evidence type="ECO:0000313" key="3">
    <source>
        <dbReference type="Proteomes" id="UP000295727"/>
    </source>
</evidence>
<sequence>MAIRFTALSAVIGGLLVYATFGLLTKVTGPDTEMVFRGSTMLALPAQTRDLFRWAMLTDVFGFYLPFVAIGGGLWYAFREKAGAFGHMAAMALVFYVTMGVGGAVVQLATIEPLSQLYIAGGLDEKAIASISWATVVHVAQRGLWWSEAPAFFFWAMMIGRLLKQDGWGGSTLLRVTGSLAGVYFVCGFFRELDAFTNGIEMAVVGLLPLWMILFGWQLLHRSRK</sequence>
<feature type="transmembrane region" description="Helical" evidence="1">
    <location>
        <begin position="172"/>
        <end position="191"/>
    </location>
</feature>
<dbReference type="Proteomes" id="UP000295727">
    <property type="component" value="Chromosome 2"/>
</dbReference>
<evidence type="ECO:0000313" key="2">
    <source>
        <dbReference type="EMBL" id="QBQ99337.1"/>
    </source>
</evidence>
<protein>
    <recommendedName>
        <fullName evidence="4">DUF4386 domain-containing protein</fullName>
    </recommendedName>
</protein>
<evidence type="ECO:0000256" key="1">
    <source>
        <dbReference type="SAM" id="Phobius"/>
    </source>
</evidence>
<accession>A0A4P7CVI4</accession>
<feature type="transmembrane region" description="Helical" evidence="1">
    <location>
        <begin position="203"/>
        <end position="220"/>
    </location>
</feature>
<proteinExistence type="predicted"/>
<dbReference type="OrthoDB" id="9031427at2"/>
<keyword evidence="3" id="KW-1185">Reference proteome</keyword>
<reference evidence="2 3" key="1">
    <citation type="submission" date="2019-03" db="EMBL/GenBank/DDBJ databases">
        <title>Paraburkholderia sp. 7MH5, isolated from subtropical forest soil.</title>
        <authorList>
            <person name="Gao Z.-H."/>
            <person name="Qiu L.-H."/>
        </authorList>
    </citation>
    <scope>NUCLEOTIDE SEQUENCE [LARGE SCALE GENOMIC DNA]</scope>
    <source>
        <strain evidence="2 3">7MH5</strain>
    </source>
</reference>
<dbReference type="EMBL" id="CP038149">
    <property type="protein sequence ID" value="QBQ99337.1"/>
    <property type="molecule type" value="Genomic_DNA"/>
</dbReference>